<evidence type="ECO:0000256" key="5">
    <source>
        <dbReference type="ARBA" id="ARBA00023136"/>
    </source>
</evidence>
<organism evidence="6 7">
    <name type="scientific">Lactococcus lactis subsp. cremoris</name>
    <name type="common">Streptococcus cremoris</name>
    <dbReference type="NCBI Taxonomy" id="1359"/>
    <lineage>
        <taxon>Bacteria</taxon>
        <taxon>Bacillati</taxon>
        <taxon>Bacillota</taxon>
        <taxon>Bacilli</taxon>
        <taxon>Lactobacillales</taxon>
        <taxon>Streptococcaceae</taxon>
        <taxon>Lactococcus</taxon>
    </lineage>
</organism>
<dbReference type="PANTHER" id="PTHR34478">
    <property type="entry name" value="PROTEIN LEMA"/>
    <property type="match status" value="1"/>
</dbReference>
<dbReference type="InterPro" id="IPR023353">
    <property type="entry name" value="LemA-like_dom_sf"/>
</dbReference>
<sequence>MKKTIIITISVFLGLLLALGTIATISIAGVNNRAVILEEAVSDSKANISKEEQRRVDLFNNLADSVKSYNNHESETLKAVTEARKKSDSGNTHEAMKALDVVVEKYPDLKAQSNYKQINQEFSLTENRLANYREAYNSSVQSYKRYVRSFFPRIILGAMGYHNQNYNYLDYKVNNQDARNLFKE</sequence>
<evidence type="ECO:0000256" key="3">
    <source>
        <dbReference type="ARBA" id="ARBA00022692"/>
    </source>
</evidence>
<keyword evidence="7" id="KW-1185">Reference proteome</keyword>
<dbReference type="Pfam" id="PF04011">
    <property type="entry name" value="LemA"/>
    <property type="match status" value="1"/>
</dbReference>
<evidence type="ECO:0000256" key="1">
    <source>
        <dbReference type="ARBA" id="ARBA00004167"/>
    </source>
</evidence>
<dbReference type="InterPro" id="IPR007156">
    <property type="entry name" value="MamQ_LemA"/>
</dbReference>
<evidence type="ECO:0000256" key="2">
    <source>
        <dbReference type="ARBA" id="ARBA00008854"/>
    </source>
</evidence>
<evidence type="ECO:0000313" key="6">
    <source>
        <dbReference type="EMBL" id="KKW74916.1"/>
    </source>
</evidence>
<evidence type="ECO:0000256" key="4">
    <source>
        <dbReference type="ARBA" id="ARBA00022989"/>
    </source>
</evidence>
<name>A0ABR5EK03_LACLC</name>
<comment type="caution">
    <text evidence="6">The sequence shown here is derived from an EMBL/GenBank/DDBJ whole genome shotgun (WGS) entry which is preliminary data.</text>
</comment>
<gene>
    <name evidence="6" type="ORF">VN93_0121</name>
</gene>
<dbReference type="EMBL" id="LAVW01000006">
    <property type="protein sequence ID" value="KKW74916.1"/>
    <property type="molecule type" value="Genomic_DNA"/>
</dbReference>
<reference evidence="6 7" key="1">
    <citation type="submission" date="2015-04" db="EMBL/GenBank/DDBJ databases">
        <title>Evaluation of non-dairy Lactococcus lactis with potential dairy applications reveals extensive phenotype-genotype disparity.</title>
        <authorList>
            <person name="Cavanagh D."/>
            <person name="Casey A."/>
            <person name="Altermann E."/>
            <person name="Cotter P."/>
            <person name="Fitzgerald G.F."/>
            <person name="McAuliffe O."/>
        </authorList>
    </citation>
    <scope>NUCLEOTIDE SEQUENCE [LARGE SCALE GENOMIC DNA]</scope>
    <source>
        <strain evidence="6 7">DPC6856</strain>
    </source>
</reference>
<keyword evidence="3" id="KW-0812">Transmembrane</keyword>
<comment type="subcellular location">
    <subcellularLocation>
        <location evidence="1">Membrane</location>
        <topology evidence="1">Single-pass membrane protein</topology>
    </subcellularLocation>
</comment>
<protein>
    <submittedName>
        <fullName evidence="6">Anthranilate synthase component I, trpE</fullName>
    </submittedName>
</protein>
<comment type="similarity">
    <text evidence="2">Belongs to the LemA family.</text>
</comment>
<keyword evidence="5" id="KW-0472">Membrane</keyword>
<dbReference type="Proteomes" id="UP000034513">
    <property type="component" value="Unassembled WGS sequence"/>
</dbReference>
<proteinExistence type="inferred from homology"/>
<dbReference type="RefSeq" id="WP_046780940.1">
    <property type="nucleotide sequence ID" value="NZ_LAVW01000006.1"/>
</dbReference>
<keyword evidence="4" id="KW-1133">Transmembrane helix</keyword>
<dbReference type="SUPFAM" id="SSF140478">
    <property type="entry name" value="LemA-like"/>
    <property type="match status" value="1"/>
</dbReference>
<dbReference type="PANTHER" id="PTHR34478:SF2">
    <property type="entry name" value="MEMBRANE PROTEIN"/>
    <property type="match status" value="1"/>
</dbReference>
<evidence type="ECO:0000313" key="7">
    <source>
        <dbReference type="Proteomes" id="UP000034513"/>
    </source>
</evidence>
<dbReference type="Gene3D" id="1.20.1440.20">
    <property type="entry name" value="LemA-like domain"/>
    <property type="match status" value="1"/>
</dbReference>
<accession>A0ABR5EK03</accession>